<keyword evidence="2" id="KW-1185">Reference proteome</keyword>
<accession>A0ABS2H608</accession>
<evidence type="ECO:0000313" key="1">
    <source>
        <dbReference type="EMBL" id="MBM6995250.1"/>
    </source>
</evidence>
<sequence>MIKQGDEDELYLIQETIHGKFYSPSQDDDVQQVIQELALNYESNYERLTTMFQFSPSKKTRVHVYTDREQFYKIIGRQTEGTYDAKDNIIKVFTPPQIRFVPSLHSEYTDQLVHEFIHAIIQQIHPAVGSVKWLDEGTAFYAALQLEDALNQKHHFREIPTLEQLNSPTFFDDYGSSAYFYSGLMIQFIVDEYGLESLNEIIREPLALETILDTTMDQLYLHWKAYLQ</sequence>
<name>A0ABS2H608_9BACL</name>
<dbReference type="Proteomes" id="UP001516620">
    <property type="component" value="Unassembled WGS sequence"/>
</dbReference>
<evidence type="ECO:0008006" key="3">
    <source>
        <dbReference type="Google" id="ProtNLM"/>
    </source>
</evidence>
<comment type="caution">
    <text evidence="1">The sequence shown here is derived from an EMBL/GenBank/DDBJ whole genome shotgun (WGS) entry which is preliminary data.</text>
</comment>
<evidence type="ECO:0000313" key="2">
    <source>
        <dbReference type="Proteomes" id="UP001516620"/>
    </source>
</evidence>
<gene>
    <name evidence="1" type="ORF">IM700_006190</name>
</gene>
<organism evidence="1 2">
    <name type="scientific">Paenibacillus rhizolycopersici</name>
    <dbReference type="NCBI Taxonomy" id="2780073"/>
    <lineage>
        <taxon>Bacteria</taxon>
        <taxon>Bacillati</taxon>
        <taxon>Bacillota</taxon>
        <taxon>Bacilli</taxon>
        <taxon>Bacillales</taxon>
        <taxon>Paenibacillaceae</taxon>
        <taxon>Paenibacillus</taxon>
    </lineage>
</organism>
<proteinExistence type="predicted"/>
<dbReference type="RefSeq" id="WP_193415083.1">
    <property type="nucleotide sequence ID" value="NZ_JADCNN020000004.1"/>
</dbReference>
<reference evidence="1 2" key="1">
    <citation type="submission" date="2021-01" db="EMBL/GenBank/DDBJ databases">
        <title>Paenibacillus sp.nov. isolated from the rhizosphere soil of tomato plant.</title>
        <authorList>
            <person name="Thin K.K."/>
            <person name="Zhang X."/>
            <person name="He S."/>
        </authorList>
    </citation>
    <scope>NUCLEOTIDE SEQUENCE [LARGE SCALE GENOMIC DNA]</scope>
    <source>
        <strain evidence="1 2">DXFW5</strain>
    </source>
</reference>
<dbReference type="EMBL" id="JADCNN020000004">
    <property type="protein sequence ID" value="MBM6995250.1"/>
    <property type="molecule type" value="Genomic_DNA"/>
</dbReference>
<protein>
    <recommendedName>
        <fullName evidence="3">Peptidase MA superfamily protein</fullName>
    </recommendedName>
</protein>